<gene>
    <name evidence="1" type="ORF">K7K06_21585</name>
</gene>
<reference evidence="1" key="1">
    <citation type="submission" date="2021-08" db="EMBL/GenBank/DDBJ databases">
        <title>Characterization of Pseudomonas fragariae.</title>
        <authorList>
            <person name="Carvalho R."/>
            <person name="Marin M."/>
        </authorList>
    </citation>
    <scope>NUCLEOTIDE SEQUENCE</scope>
    <source>
        <strain evidence="1">17</strain>
    </source>
</reference>
<name>A0ABT3LP88_9PSED</name>
<organism evidence="1 2">
    <name type="scientific">Pseudomonas fragariae</name>
    <name type="common">ex Marin et al. 2024</name>
    <dbReference type="NCBI Taxonomy" id="3080056"/>
    <lineage>
        <taxon>Bacteria</taxon>
        <taxon>Pseudomonadati</taxon>
        <taxon>Pseudomonadota</taxon>
        <taxon>Gammaproteobacteria</taxon>
        <taxon>Pseudomonadales</taxon>
        <taxon>Pseudomonadaceae</taxon>
        <taxon>Pseudomonas</taxon>
    </lineage>
</organism>
<evidence type="ECO:0000313" key="2">
    <source>
        <dbReference type="Proteomes" id="UP001142690"/>
    </source>
</evidence>
<evidence type="ECO:0000313" key="1">
    <source>
        <dbReference type="EMBL" id="MCW6058227.1"/>
    </source>
</evidence>
<dbReference type="EMBL" id="JAINZM010000028">
    <property type="protein sequence ID" value="MCW6058227.1"/>
    <property type="molecule type" value="Genomic_DNA"/>
</dbReference>
<keyword evidence="2" id="KW-1185">Reference proteome</keyword>
<dbReference type="Proteomes" id="UP001142690">
    <property type="component" value="Unassembled WGS sequence"/>
</dbReference>
<proteinExistence type="predicted"/>
<comment type="caution">
    <text evidence="1">The sequence shown here is derived from an EMBL/GenBank/DDBJ whole genome shotgun (WGS) entry which is preliminary data.</text>
</comment>
<protein>
    <submittedName>
        <fullName evidence="1">Uncharacterized protein</fullName>
    </submittedName>
</protein>
<sequence length="148" mass="16108">MDDPLGGPIPVGFGLIVAPLTNANVVMPEIVFLGELAFGSVERIIGIDVPRNLQAAWQVLKAARFYVLNEIINQIYIVGRRSAVDPSKVGTEIYNMDYAWSRSFSSFATHALRSCRDKPGGNDITPLPIASIIRGRSKVNVLEVVLLG</sequence>
<accession>A0ABT3LP88</accession>